<reference evidence="2 3" key="1">
    <citation type="submission" date="2024-04" db="EMBL/GenBank/DDBJ databases">
        <title>genome sequences of Mucor flavus KT1a and Helicostylum pulchrum KT1b strains isolated from the surface of a dry-aged beef.</title>
        <authorList>
            <person name="Toyotome T."/>
            <person name="Hosono M."/>
            <person name="Torimaru M."/>
            <person name="Fukuda K."/>
            <person name="Mikami N."/>
        </authorList>
    </citation>
    <scope>NUCLEOTIDE SEQUENCE [LARGE SCALE GENOMIC DNA]</scope>
    <source>
        <strain evidence="2 3">KT1a</strain>
    </source>
</reference>
<dbReference type="Proteomes" id="UP001473302">
    <property type="component" value="Unassembled WGS sequence"/>
</dbReference>
<dbReference type="Pfam" id="PF23024">
    <property type="entry name" value="AMP-dom_DIP2-like"/>
    <property type="match status" value="1"/>
</dbReference>
<evidence type="ECO:0000259" key="1">
    <source>
        <dbReference type="Pfam" id="PF23024"/>
    </source>
</evidence>
<accession>A0ABP9YIT6</accession>
<gene>
    <name evidence="2" type="ORF">MFLAVUS_000108</name>
</gene>
<proteinExistence type="predicted"/>
<name>A0ABP9YIT6_9FUNG</name>
<dbReference type="InterPro" id="IPR025110">
    <property type="entry name" value="AMP-bd_C"/>
</dbReference>
<evidence type="ECO:0000313" key="3">
    <source>
        <dbReference type="Proteomes" id="UP001473302"/>
    </source>
</evidence>
<feature type="domain" description="AMP-binding enzyme C-terminal" evidence="1">
    <location>
        <begin position="131"/>
        <end position="204"/>
    </location>
</feature>
<dbReference type="InterPro" id="IPR042099">
    <property type="entry name" value="ANL_N_sf"/>
</dbReference>
<keyword evidence="3" id="KW-1185">Reference proteome</keyword>
<dbReference type="EMBL" id="BAABUK010000002">
    <property type="protein sequence ID" value="GAA5806760.1"/>
    <property type="molecule type" value="Genomic_DNA"/>
</dbReference>
<comment type="caution">
    <text evidence="2">The sequence shown here is derived from an EMBL/GenBank/DDBJ whole genome shotgun (WGS) entry which is preliminary data.</text>
</comment>
<sequence>MLLEPIALIADFEWLRQGIIKPLSQLDDASYGVVLHDSGIVPTNTMIAIVNPETHTLCPSSVIGEIWVSSDSNISGDMMGIFDANKLEATIQGRDPRIKYLRTGDVGFLKSSGVKAPVEEGQCFYVLGHLSEVISSKGLLHFAIDIEESVENCHQDIFYVIQIENEVVVIVTIKSSISPLLSAVPLIVSCILERHSLLIDTIVMQK</sequence>
<dbReference type="PANTHER" id="PTHR22754">
    <property type="entry name" value="DISCO-INTERACTING PROTEIN 2 DIP2 -RELATED"/>
    <property type="match status" value="1"/>
</dbReference>
<evidence type="ECO:0000313" key="2">
    <source>
        <dbReference type="EMBL" id="GAA5806760.1"/>
    </source>
</evidence>
<dbReference type="PANTHER" id="PTHR22754:SF32">
    <property type="entry name" value="DISCO-INTERACTING PROTEIN 2"/>
    <property type="match status" value="1"/>
</dbReference>
<organism evidence="2 3">
    <name type="scientific">Mucor flavus</name>
    <dbReference type="NCBI Taxonomy" id="439312"/>
    <lineage>
        <taxon>Eukaryota</taxon>
        <taxon>Fungi</taxon>
        <taxon>Fungi incertae sedis</taxon>
        <taxon>Mucoromycota</taxon>
        <taxon>Mucoromycotina</taxon>
        <taxon>Mucoromycetes</taxon>
        <taxon>Mucorales</taxon>
        <taxon>Mucorineae</taxon>
        <taxon>Mucoraceae</taxon>
        <taxon>Mucor</taxon>
    </lineage>
</organism>
<dbReference type="Gene3D" id="3.40.50.12780">
    <property type="entry name" value="N-terminal domain of ligase-like"/>
    <property type="match status" value="1"/>
</dbReference>
<dbReference type="SUPFAM" id="SSF56801">
    <property type="entry name" value="Acetyl-CoA synthetase-like"/>
    <property type="match status" value="1"/>
</dbReference>
<protein>
    <recommendedName>
        <fullName evidence="1">AMP-binding enzyme C-terminal domain-containing protein</fullName>
    </recommendedName>
</protein>